<sequence length="540" mass="58758">MKMKTDEELGHDRRVEFETDDEENEAETVADSDEVDDDDDDDTECSKTSSSNKSDQSDDGLGNYVSSWPQSYRQSMDMLTTVAPPNMNYLASPRLARLGSSFFSSQQNQPLIPEFDTSLNNPLIDKDRSTHSSHLENQSFQKNSSFRSQQCSYAQAVLNGVNILCGVGLLATPYAIKEGGWLGLSVLFIFGIISCYTGVLLKQCLDSTPGLQTYPDIGQAAFGTVGRLFISVCLYIELYSSCVEYIILMSDNLSSLFPNAHVNVAGLHMNSQRAFAVATTIAVLPTVWLRDLGFLSYLSAGGVIASLLVVFCLLWVGVVDQVGFHPVGTALDITNIPVAIGLYAFCYAGHAVFPNIYSSMRNKAEFPSVLMVSFAICWAIYTGVGVLGFLMFGESIESQFTLNLPHQFVASKIGVWTTVVNPLTKYALTITPVALSLEELLPSHNARSHFTSVAIRTALVLSTLVVALSVPFFGFLMALIGSFLSMTVALIFPCASYLKIMRGRATRLQVTACALIIMVGVVCSCFGSYSAIKRIADSMG</sequence>
<reference evidence="1 2" key="1">
    <citation type="journal article" date="2022" name="Hortic Res">
        <title>A haplotype resolved chromosomal level avocado genome allows analysis of novel avocado genes.</title>
        <authorList>
            <person name="Nath O."/>
            <person name="Fletcher S.J."/>
            <person name="Hayward A."/>
            <person name="Shaw L.M."/>
            <person name="Masouleh A.K."/>
            <person name="Furtado A."/>
            <person name="Henry R.J."/>
            <person name="Mitter N."/>
        </authorList>
    </citation>
    <scope>NUCLEOTIDE SEQUENCE [LARGE SCALE GENOMIC DNA]</scope>
    <source>
        <strain evidence="2">cv. Hass</strain>
    </source>
</reference>
<evidence type="ECO:0000313" key="1">
    <source>
        <dbReference type="EMBL" id="KAJ8642372.1"/>
    </source>
</evidence>
<evidence type="ECO:0000313" key="2">
    <source>
        <dbReference type="Proteomes" id="UP001234297"/>
    </source>
</evidence>
<protein>
    <submittedName>
        <fullName evidence="1">Uncharacterized protein</fullName>
    </submittedName>
</protein>
<comment type="caution">
    <text evidence="1">The sequence shown here is derived from an EMBL/GenBank/DDBJ whole genome shotgun (WGS) entry which is preliminary data.</text>
</comment>
<proteinExistence type="predicted"/>
<name>A0ACC2M9B1_PERAE</name>
<accession>A0ACC2M9B1</accession>
<keyword evidence="2" id="KW-1185">Reference proteome</keyword>
<gene>
    <name evidence="1" type="ORF">MRB53_019066</name>
</gene>
<dbReference type="Proteomes" id="UP001234297">
    <property type="component" value="Chromosome 5"/>
</dbReference>
<organism evidence="1 2">
    <name type="scientific">Persea americana</name>
    <name type="common">Avocado</name>
    <dbReference type="NCBI Taxonomy" id="3435"/>
    <lineage>
        <taxon>Eukaryota</taxon>
        <taxon>Viridiplantae</taxon>
        <taxon>Streptophyta</taxon>
        <taxon>Embryophyta</taxon>
        <taxon>Tracheophyta</taxon>
        <taxon>Spermatophyta</taxon>
        <taxon>Magnoliopsida</taxon>
        <taxon>Magnoliidae</taxon>
        <taxon>Laurales</taxon>
        <taxon>Lauraceae</taxon>
        <taxon>Persea</taxon>
    </lineage>
</organism>
<dbReference type="EMBL" id="CM056813">
    <property type="protein sequence ID" value="KAJ8642372.1"/>
    <property type="molecule type" value="Genomic_DNA"/>
</dbReference>